<evidence type="ECO:0000256" key="13">
    <source>
        <dbReference type="ARBA" id="ARBA00023285"/>
    </source>
</evidence>
<comment type="pathway">
    <text evidence="2 16">Amino-acid biosynthesis; L-lysine biosynthesis via DAP pathway; LL-2,6-diaminopimelate from (S)-tetrahydrodipicolinate (succinylase route): step 3/3.</text>
</comment>
<evidence type="ECO:0000256" key="4">
    <source>
        <dbReference type="ARBA" id="ARBA00011738"/>
    </source>
</evidence>
<feature type="binding site" evidence="16">
    <location>
        <position position="162"/>
    </location>
    <ligand>
        <name>Zn(2+)</name>
        <dbReference type="ChEBI" id="CHEBI:29105"/>
        <label>1</label>
    </ligand>
</feature>
<dbReference type="InterPro" id="IPR011650">
    <property type="entry name" value="Peptidase_M20_dimer"/>
</dbReference>
<proteinExistence type="inferred from homology"/>
<dbReference type="CDD" id="cd03891">
    <property type="entry name" value="M20_DapE_proteobac"/>
    <property type="match status" value="1"/>
</dbReference>
<dbReference type="PANTHER" id="PTHR43808:SF31">
    <property type="entry name" value="N-ACETYL-L-CITRULLINE DEACETYLASE"/>
    <property type="match status" value="1"/>
</dbReference>
<dbReference type="SUPFAM" id="SSF55031">
    <property type="entry name" value="Bacterial exopeptidase dimerisation domain"/>
    <property type="match status" value="1"/>
</dbReference>
<comment type="catalytic activity">
    <reaction evidence="15 16">
        <text>N-succinyl-(2S,6S)-2,6-diaminopimelate + H2O = (2S,6S)-2,6-diaminopimelate + succinate</text>
        <dbReference type="Rhea" id="RHEA:22608"/>
        <dbReference type="ChEBI" id="CHEBI:15377"/>
        <dbReference type="ChEBI" id="CHEBI:30031"/>
        <dbReference type="ChEBI" id="CHEBI:57609"/>
        <dbReference type="ChEBI" id="CHEBI:58087"/>
        <dbReference type="EC" id="3.5.1.18"/>
    </reaction>
</comment>
<evidence type="ECO:0000256" key="11">
    <source>
        <dbReference type="ARBA" id="ARBA00022915"/>
    </source>
</evidence>
<evidence type="ECO:0000256" key="7">
    <source>
        <dbReference type="ARBA" id="ARBA00022605"/>
    </source>
</evidence>
<dbReference type="Pfam" id="PF01546">
    <property type="entry name" value="Peptidase_M20"/>
    <property type="match status" value="1"/>
</dbReference>
<dbReference type="GO" id="GO:0008270">
    <property type="term" value="F:zinc ion binding"/>
    <property type="evidence" value="ECO:0007669"/>
    <property type="project" value="UniProtKB-UniRule"/>
</dbReference>
<comment type="cofactor">
    <cofactor evidence="1">
        <name>Co(2+)</name>
        <dbReference type="ChEBI" id="CHEBI:48828"/>
    </cofactor>
</comment>
<dbReference type="InterPro" id="IPR005941">
    <property type="entry name" value="DapE_proteobac"/>
</dbReference>
<evidence type="ECO:0000256" key="14">
    <source>
        <dbReference type="ARBA" id="ARBA00031891"/>
    </source>
</evidence>
<comment type="cofactor">
    <cofactor evidence="16">
        <name>Zn(2+)</name>
        <dbReference type="ChEBI" id="CHEBI:29105"/>
    </cofactor>
    <cofactor evidence="16">
        <name>Co(2+)</name>
        <dbReference type="ChEBI" id="CHEBI:48828"/>
    </cofactor>
    <text evidence="16">Binds 2 Zn(2+) or Co(2+) ions per subunit.</text>
</comment>
<dbReference type="PANTHER" id="PTHR43808">
    <property type="entry name" value="ACETYLORNITHINE DEACETYLASE"/>
    <property type="match status" value="1"/>
</dbReference>
<organism evidence="18 19">
    <name type="scientific">Buchnera aphidicola str. Ua</name>
    <name type="common">Uroleucon ambrosiae</name>
    <dbReference type="NCBI Taxonomy" id="1005057"/>
    <lineage>
        <taxon>Bacteria</taxon>
        <taxon>Pseudomonadati</taxon>
        <taxon>Pseudomonadota</taxon>
        <taxon>Gammaproteobacteria</taxon>
        <taxon>Enterobacterales</taxon>
        <taxon>Erwiniaceae</taxon>
        <taxon>Buchnera</taxon>
    </lineage>
</organism>
<evidence type="ECO:0000256" key="10">
    <source>
        <dbReference type="ARBA" id="ARBA00022833"/>
    </source>
</evidence>
<dbReference type="PROSITE" id="PS00759">
    <property type="entry name" value="ARGE_DAPE_CPG2_2"/>
    <property type="match status" value="1"/>
</dbReference>
<feature type="binding site" evidence="16">
    <location>
        <position position="66"/>
    </location>
    <ligand>
        <name>Zn(2+)</name>
        <dbReference type="ChEBI" id="CHEBI:29105"/>
        <label>1</label>
    </ligand>
</feature>
<keyword evidence="12 16" id="KW-0457">Lysine biosynthesis</keyword>
<evidence type="ECO:0000256" key="15">
    <source>
        <dbReference type="ARBA" id="ARBA00051301"/>
    </source>
</evidence>
<dbReference type="GO" id="GO:0008777">
    <property type="term" value="F:acetylornithine deacetylase activity"/>
    <property type="evidence" value="ECO:0007669"/>
    <property type="project" value="TreeGrafter"/>
</dbReference>
<evidence type="ECO:0000256" key="2">
    <source>
        <dbReference type="ARBA" id="ARBA00005130"/>
    </source>
</evidence>
<feature type="active site" evidence="16">
    <location>
        <position position="68"/>
    </location>
</feature>
<dbReference type="NCBIfam" id="TIGR01246">
    <property type="entry name" value="dapE_proteo"/>
    <property type="match status" value="1"/>
</dbReference>
<feature type="binding site" evidence="16">
    <location>
        <position position="99"/>
    </location>
    <ligand>
        <name>Zn(2+)</name>
        <dbReference type="ChEBI" id="CHEBI:29105"/>
        <label>2</label>
    </ligand>
</feature>
<dbReference type="InterPro" id="IPR002933">
    <property type="entry name" value="Peptidase_M20"/>
</dbReference>
<evidence type="ECO:0000256" key="16">
    <source>
        <dbReference type="HAMAP-Rule" id="MF_01690"/>
    </source>
</evidence>
<keyword evidence="10 16" id="KW-0862">Zinc</keyword>
<evidence type="ECO:0000256" key="9">
    <source>
        <dbReference type="ARBA" id="ARBA00022801"/>
    </source>
</evidence>
<dbReference type="InterPro" id="IPR036264">
    <property type="entry name" value="Bact_exopeptidase_dim_dom"/>
</dbReference>
<dbReference type="Pfam" id="PF07687">
    <property type="entry name" value="M20_dimer"/>
    <property type="match status" value="1"/>
</dbReference>
<dbReference type="InterPro" id="IPR050072">
    <property type="entry name" value="Peptidase_M20A"/>
</dbReference>
<dbReference type="eggNOG" id="COG0624">
    <property type="taxonomic scope" value="Bacteria"/>
</dbReference>
<keyword evidence="11 16" id="KW-0220">Diaminopimelate biosynthesis</keyword>
<feature type="domain" description="Peptidase M20 dimerisation" evidence="17">
    <location>
        <begin position="175"/>
        <end position="281"/>
    </location>
</feature>
<protein>
    <recommendedName>
        <fullName evidence="6 16">Succinyl-diaminopimelate desuccinylase</fullName>
        <shortName evidence="16">SDAP desuccinylase</shortName>
        <ecNumber evidence="5 16">3.5.1.18</ecNumber>
    </recommendedName>
    <alternativeName>
        <fullName evidence="14 16">N-succinyl-LL-2,6-diaminoheptanedioate amidohydrolase</fullName>
    </alternativeName>
</protein>
<name>G2LNX9_BUCUM</name>
<accession>G2LNX9</accession>
<gene>
    <name evidence="16 18" type="primary">dapE</name>
    <name evidence="18" type="ORF">BUAMB_090</name>
</gene>
<dbReference type="KEGG" id="buh:BUAMB_090"/>
<keyword evidence="8 16" id="KW-0479">Metal-binding</keyword>
<dbReference type="GO" id="GO:0009089">
    <property type="term" value="P:lysine biosynthetic process via diaminopimelate"/>
    <property type="evidence" value="ECO:0007669"/>
    <property type="project" value="UniProtKB-UniRule"/>
</dbReference>
<dbReference type="InterPro" id="IPR001261">
    <property type="entry name" value="ArgE/DapE_CS"/>
</dbReference>
<dbReference type="AlphaFoldDB" id="G2LNX9"/>
<keyword evidence="13 16" id="KW-0170">Cobalt</keyword>
<dbReference type="OrthoDB" id="9809784at2"/>
<comment type="similarity">
    <text evidence="3 16">Belongs to the peptidase M20A family. DapE subfamily.</text>
</comment>
<feature type="binding site" evidence="16">
    <location>
        <position position="99"/>
    </location>
    <ligand>
        <name>Zn(2+)</name>
        <dbReference type="ChEBI" id="CHEBI:29105"/>
        <label>1</label>
    </ligand>
</feature>
<dbReference type="PATRIC" id="fig|1005057.4.peg.82"/>
<dbReference type="Gene3D" id="3.40.630.10">
    <property type="entry name" value="Zn peptidases"/>
    <property type="match status" value="2"/>
</dbReference>
<keyword evidence="7 16" id="KW-0028">Amino-acid biosynthesis</keyword>
<comment type="subunit">
    <text evidence="4 16">Homodimer.</text>
</comment>
<reference evidence="18 19" key="1">
    <citation type="journal article" date="2011" name="PLoS Genet.">
        <title>Sequence conservation and functional constraint on intergenic spacers in reduced genomes of the obligate symbiont buchnera.</title>
        <authorList>
            <person name="Degnan P.H."/>
            <person name="Ochman H."/>
            <person name="Moran N.A."/>
        </authorList>
    </citation>
    <scope>NUCLEOTIDE SEQUENCE [LARGE SCALE GENOMIC DNA]</scope>
    <source>
        <strain evidence="18 19">Ua</strain>
    </source>
</reference>
<evidence type="ECO:0000256" key="5">
    <source>
        <dbReference type="ARBA" id="ARBA00011921"/>
    </source>
</evidence>
<dbReference type="Proteomes" id="UP000006139">
    <property type="component" value="Chromosome"/>
</dbReference>
<dbReference type="EMBL" id="CP002648">
    <property type="protein sequence ID" value="AEO07916.1"/>
    <property type="molecule type" value="Genomic_DNA"/>
</dbReference>
<evidence type="ECO:0000259" key="17">
    <source>
        <dbReference type="Pfam" id="PF07687"/>
    </source>
</evidence>
<evidence type="ECO:0000313" key="18">
    <source>
        <dbReference type="EMBL" id="AEO07916.1"/>
    </source>
</evidence>
<sequence length="375" mass="41552">MICSITKLAQQLISIPSISPQDLGCQNIIIKRLCSMGFTIKQININDTKNLWAFRGIGKTLTFLGHTDVVSPGKYEDWDTNPFDPVIRNGFVFGRGASDMKGALASMIIASENFIKKFPYHTGRLSFLITSDEESSAINGTTKVVEYLQNQNDIIDYCIVGEPSSTKTIGDVIKNGRRGSITANITINGMQGHIAYPHLADNPIHKALPIILKILSMKLDDGNEFFSPTSINIANIHSGEGISNIIPKSLFVQFNIRFSTETSELKIQSQIINILNENKIDYSIKWDISGQPFLTKKGILIDTVMQSIKFFNKKKPILSTSGGTSDGRFIALMGAEVIELGLTNNTIHKINECVKISDLQILSCIYEDIMKRLLT</sequence>
<dbReference type="GO" id="GO:0050897">
    <property type="term" value="F:cobalt ion binding"/>
    <property type="evidence" value="ECO:0007669"/>
    <property type="project" value="UniProtKB-UniRule"/>
</dbReference>
<dbReference type="GO" id="GO:0009014">
    <property type="term" value="F:succinyl-diaminopimelate desuccinylase activity"/>
    <property type="evidence" value="ECO:0007669"/>
    <property type="project" value="UniProtKB-UniRule"/>
</dbReference>
<evidence type="ECO:0000256" key="3">
    <source>
        <dbReference type="ARBA" id="ARBA00006746"/>
    </source>
</evidence>
<evidence type="ECO:0000256" key="12">
    <source>
        <dbReference type="ARBA" id="ARBA00023154"/>
    </source>
</evidence>
<dbReference type="UniPathway" id="UPA00034">
    <property type="reaction ID" value="UER00021"/>
</dbReference>
<evidence type="ECO:0000256" key="8">
    <source>
        <dbReference type="ARBA" id="ARBA00022723"/>
    </source>
</evidence>
<dbReference type="HAMAP" id="MF_01690">
    <property type="entry name" value="DapE"/>
    <property type="match status" value="1"/>
</dbReference>
<dbReference type="GO" id="GO:0019877">
    <property type="term" value="P:diaminopimelate biosynthetic process"/>
    <property type="evidence" value="ECO:0007669"/>
    <property type="project" value="UniProtKB-UniRule"/>
</dbReference>
<evidence type="ECO:0000256" key="6">
    <source>
        <dbReference type="ARBA" id="ARBA00022391"/>
    </source>
</evidence>
<dbReference type="STRING" id="1005057.BUAMB_090"/>
<dbReference type="NCBIfam" id="NF009557">
    <property type="entry name" value="PRK13009.1"/>
    <property type="match status" value="1"/>
</dbReference>
<dbReference type="HOGENOM" id="CLU_021802_4_0_6"/>
<dbReference type="SUPFAM" id="SSF53187">
    <property type="entry name" value="Zn-dependent exopeptidases"/>
    <property type="match status" value="1"/>
</dbReference>
<feature type="binding site" evidence="16">
    <location>
        <position position="348"/>
    </location>
    <ligand>
        <name>Zn(2+)</name>
        <dbReference type="ChEBI" id="CHEBI:29105"/>
        <label>2</label>
    </ligand>
</feature>
<feature type="active site" description="Proton acceptor" evidence="16">
    <location>
        <position position="133"/>
    </location>
</feature>
<dbReference type="RefSeq" id="WP_014499820.1">
    <property type="nucleotide sequence ID" value="NC_017259.1"/>
</dbReference>
<feature type="binding site" evidence="16">
    <location>
        <position position="134"/>
    </location>
    <ligand>
        <name>Zn(2+)</name>
        <dbReference type="ChEBI" id="CHEBI:29105"/>
        <label>2</label>
    </ligand>
</feature>
<evidence type="ECO:0000313" key="19">
    <source>
        <dbReference type="Proteomes" id="UP000006139"/>
    </source>
</evidence>
<dbReference type="GO" id="GO:0006526">
    <property type="term" value="P:L-arginine biosynthetic process"/>
    <property type="evidence" value="ECO:0007669"/>
    <property type="project" value="TreeGrafter"/>
</dbReference>
<keyword evidence="9 16" id="KW-0378">Hydrolase</keyword>
<comment type="function">
    <text evidence="16">Catalyzes the hydrolysis of N-succinyl-L,L-diaminopimelic acid (SDAP), forming succinate and LL-2,6-diaminopimelate (DAP), an intermediate involved in the bacterial biosynthesis of lysine and meso-diaminopimelic acid, an essential component of bacterial cell walls.</text>
</comment>
<dbReference type="FunFam" id="3.40.630.10:FF:000005">
    <property type="entry name" value="Succinyl-diaminopimelate desuccinylase"/>
    <property type="match status" value="1"/>
</dbReference>
<evidence type="ECO:0000256" key="1">
    <source>
        <dbReference type="ARBA" id="ARBA00001941"/>
    </source>
</evidence>
<dbReference type="EC" id="3.5.1.18" evidence="5 16"/>